<comment type="subcellular location">
    <subcellularLocation>
        <location evidence="2">Membrane</location>
        <topology evidence="2">Multi-pass membrane protein</topology>
    </subcellularLocation>
</comment>
<evidence type="ECO:0000256" key="8">
    <source>
        <dbReference type="ARBA" id="ARBA00023136"/>
    </source>
</evidence>
<feature type="transmembrane region" description="Helical" evidence="9">
    <location>
        <begin position="169"/>
        <end position="195"/>
    </location>
</feature>
<dbReference type="GO" id="GO:0016114">
    <property type="term" value="P:terpenoid biosynthetic process"/>
    <property type="evidence" value="ECO:0007669"/>
    <property type="project" value="UniProtKB-UniPathway"/>
</dbReference>
<feature type="transmembrane region" description="Helical" evidence="9">
    <location>
        <begin position="253"/>
        <end position="271"/>
    </location>
</feature>
<comment type="pathway">
    <text evidence="3">Secondary metabolite biosynthesis; terpenoid biosynthesis.</text>
</comment>
<dbReference type="GO" id="GO:0005743">
    <property type="term" value="C:mitochondrial inner membrane"/>
    <property type="evidence" value="ECO:0007669"/>
    <property type="project" value="TreeGrafter"/>
</dbReference>
<keyword evidence="7 9" id="KW-1133">Transmembrane helix</keyword>
<evidence type="ECO:0000256" key="4">
    <source>
        <dbReference type="ARBA" id="ARBA00005985"/>
    </source>
</evidence>
<evidence type="ECO:0000256" key="7">
    <source>
        <dbReference type="ARBA" id="ARBA00022989"/>
    </source>
</evidence>
<evidence type="ECO:0000256" key="9">
    <source>
        <dbReference type="SAM" id="Phobius"/>
    </source>
</evidence>
<feature type="transmembrane region" description="Helical" evidence="9">
    <location>
        <begin position="308"/>
        <end position="327"/>
    </location>
</feature>
<evidence type="ECO:0000256" key="2">
    <source>
        <dbReference type="ARBA" id="ARBA00004141"/>
    </source>
</evidence>
<comment type="cofactor">
    <cofactor evidence="1">
        <name>Mg(2+)</name>
        <dbReference type="ChEBI" id="CHEBI:18420"/>
    </cofactor>
</comment>
<feature type="transmembrane region" description="Helical" evidence="9">
    <location>
        <begin position="207"/>
        <end position="232"/>
    </location>
</feature>
<dbReference type="OrthoDB" id="18170at2759"/>
<feature type="transmembrane region" description="Helical" evidence="9">
    <location>
        <begin position="277"/>
        <end position="296"/>
    </location>
</feature>
<proteinExistence type="inferred from homology"/>
<dbReference type="InterPro" id="IPR000537">
    <property type="entry name" value="UbiA_prenyltransferase"/>
</dbReference>
<evidence type="ECO:0000313" key="11">
    <source>
        <dbReference type="Proteomes" id="UP000799302"/>
    </source>
</evidence>
<keyword evidence="8 9" id="KW-0472">Membrane</keyword>
<dbReference type="InterPro" id="IPR030470">
    <property type="entry name" value="UbiA_prenylTrfase_CS"/>
</dbReference>
<comment type="similarity">
    <text evidence="4">Belongs to the UbiA prenyltransferase family.</text>
</comment>
<feature type="transmembrane region" description="Helical" evidence="9">
    <location>
        <begin position="42"/>
        <end position="61"/>
    </location>
</feature>
<dbReference type="CDD" id="cd13959">
    <property type="entry name" value="PT_UbiA_COQ2"/>
    <property type="match status" value="1"/>
</dbReference>
<dbReference type="Pfam" id="PF01040">
    <property type="entry name" value="UbiA"/>
    <property type="match status" value="1"/>
</dbReference>
<evidence type="ECO:0000313" key="10">
    <source>
        <dbReference type="EMBL" id="KAF2672460.1"/>
    </source>
</evidence>
<sequence>MNTAPSSSAHLLLGGNKQTGWMSYFPPAWTPYIQLTRLTSPAPILLIYLPHLFGIIYAATLQRSPLSETLHTSAIVAAGSVFFSNAAHIWNDIVDADIDAKVDRTRNRPIPRGAVTKKNAQFFAISQAILALLCFIPFPFRDSALYALPNVIATAYYPLAKRHTNFPQLVLGFCLSWGILIGGLAMGVRPFLLILRSQGVVVQRISLPLITLMIACTFWTIIYDTVYAHLDLKQDIKLSVGSTAVLFGDRTKGFLWLCLALMMLFIAVSGFTGGLGISYFLVSGVGSFVSLSLMITRVELRNPKSCAWWFRHGFQYTGGAIVFGLLLEYKFAGQNT</sequence>
<dbReference type="InterPro" id="IPR039653">
    <property type="entry name" value="Prenyltransferase"/>
</dbReference>
<dbReference type="InterPro" id="IPR044878">
    <property type="entry name" value="UbiA_sf"/>
</dbReference>
<evidence type="ECO:0000256" key="5">
    <source>
        <dbReference type="ARBA" id="ARBA00022679"/>
    </source>
</evidence>
<protein>
    <submittedName>
        <fullName evidence="10">Prenyltransferase</fullName>
    </submittedName>
</protein>
<dbReference type="PROSITE" id="PS00943">
    <property type="entry name" value="UBIA"/>
    <property type="match status" value="1"/>
</dbReference>
<accession>A0A6A6UL05</accession>
<dbReference type="FunFam" id="1.20.120.1780:FF:000001">
    <property type="entry name" value="4-hydroxybenzoate octaprenyltransferase"/>
    <property type="match status" value="1"/>
</dbReference>
<keyword evidence="11" id="KW-1185">Reference proteome</keyword>
<name>A0A6A6UL05_9PEZI</name>
<evidence type="ECO:0000256" key="3">
    <source>
        <dbReference type="ARBA" id="ARBA00004721"/>
    </source>
</evidence>
<dbReference type="AlphaFoldDB" id="A0A6A6UL05"/>
<dbReference type="Gene3D" id="1.20.120.1780">
    <property type="entry name" value="UbiA prenyltransferase"/>
    <property type="match status" value="1"/>
</dbReference>
<dbReference type="FunFam" id="1.10.357.140:FF:000008">
    <property type="entry name" value="4-hydroxybenzoate octaprenyltransferase"/>
    <property type="match status" value="1"/>
</dbReference>
<dbReference type="EMBL" id="MU004232">
    <property type="protein sequence ID" value="KAF2672460.1"/>
    <property type="molecule type" value="Genomic_DNA"/>
</dbReference>
<dbReference type="UniPathway" id="UPA00213"/>
<keyword evidence="6 9" id="KW-0812">Transmembrane</keyword>
<dbReference type="GO" id="GO:0008412">
    <property type="term" value="F:4-hydroxybenzoate polyprenyltransferase activity"/>
    <property type="evidence" value="ECO:0007669"/>
    <property type="project" value="TreeGrafter"/>
</dbReference>
<keyword evidence="5 10" id="KW-0808">Transferase</keyword>
<dbReference type="GO" id="GO:0006744">
    <property type="term" value="P:ubiquinone biosynthetic process"/>
    <property type="evidence" value="ECO:0007669"/>
    <property type="project" value="TreeGrafter"/>
</dbReference>
<evidence type="ECO:0000256" key="1">
    <source>
        <dbReference type="ARBA" id="ARBA00001946"/>
    </source>
</evidence>
<reference evidence="10" key="1">
    <citation type="journal article" date="2020" name="Stud. Mycol.">
        <title>101 Dothideomycetes genomes: a test case for predicting lifestyles and emergence of pathogens.</title>
        <authorList>
            <person name="Haridas S."/>
            <person name="Albert R."/>
            <person name="Binder M."/>
            <person name="Bloem J."/>
            <person name="Labutti K."/>
            <person name="Salamov A."/>
            <person name="Andreopoulos B."/>
            <person name="Baker S."/>
            <person name="Barry K."/>
            <person name="Bills G."/>
            <person name="Bluhm B."/>
            <person name="Cannon C."/>
            <person name="Castanera R."/>
            <person name="Culley D."/>
            <person name="Daum C."/>
            <person name="Ezra D."/>
            <person name="Gonzalez J."/>
            <person name="Henrissat B."/>
            <person name="Kuo A."/>
            <person name="Liang C."/>
            <person name="Lipzen A."/>
            <person name="Lutzoni F."/>
            <person name="Magnuson J."/>
            <person name="Mondo S."/>
            <person name="Nolan M."/>
            <person name="Ohm R."/>
            <person name="Pangilinan J."/>
            <person name="Park H.-J."/>
            <person name="Ramirez L."/>
            <person name="Alfaro M."/>
            <person name="Sun H."/>
            <person name="Tritt A."/>
            <person name="Yoshinaga Y."/>
            <person name="Zwiers L.-H."/>
            <person name="Turgeon B."/>
            <person name="Goodwin S."/>
            <person name="Spatafora J."/>
            <person name="Crous P."/>
            <person name="Grigoriev I."/>
        </authorList>
    </citation>
    <scope>NUCLEOTIDE SEQUENCE</scope>
    <source>
        <strain evidence="10">CBS 115976</strain>
    </source>
</reference>
<dbReference type="PANTHER" id="PTHR11048">
    <property type="entry name" value="PRENYLTRANSFERASES"/>
    <property type="match status" value="1"/>
</dbReference>
<feature type="transmembrane region" description="Helical" evidence="9">
    <location>
        <begin position="120"/>
        <end position="138"/>
    </location>
</feature>
<evidence type="ECO:0000256" key="6">
    <source>
        <dbReference type="ARBA" id="ARBA00022692"/>
    </source>
</evidence>
<organism evidence="10 11">
    <name type="scientific">Microthyrium microscopicum</name>
    <dbReference type="NCBI Taxonomy" id="703497"/>
    <lineage>
        <taxon>Eukaryota</taxon>
        <taxon>Fungi</taxon>
        <taxon>Dikarya</taxon>
        <taxon>Ascomycota</taxon>
        <taxon>Pezizomycotina</taxon>
        <taxon>Dothideomycetes</taxon>
        <taxon>Dothideomycetes incertae sedis</taxon>
        <taxon>Microthyriales</taxon>
        <taxon>Microthyriaceae</taxon>
        <taxon>Microthyrium</taxon>
    </lineage>
</organism>
<gene>
    <name evidence="10" type="ORF">BT63DRAFT_468417</name>
</gene>
<dbReference type="PANTHER" id="PTHR11048:SF39">
    <property type="entry name" value="POLYPRENYL TRANSFERASE AUSN"/>
    <property type="match status" value="1"/>
</dbReference>
<dbReference type="Proteomes" id="UP000799302">
    <property type="component" value="Unassembled WGS sequence"/>
</dbReference>
<dbReference type="Gene3D" id="1.10.357.140">
    <property type="entry name" value="UbiA prenyltransferase"/>
    <property type="match status" value="1"/>
</dbReference>